<dbReference type="NCBIfam" id="NF003975">
    <property type="entry name" value="PRK05467.1-4"/>
    <property type="match status" value="1"/>
</dbReference>
<dbReference type="PANTHER" id="PTHR41536:SF1">
    <property type="entry name" value="PKHD-TYPE HYDROXYLASE YBIX"/>
    <property type="match status" value="1"/>
</dbReference>
<keyword evidence="6" id="KW-0408">Iron</keyword>
<organism evidence="8 9">
    <name type="scientific">Sulfuricurvum kujiense (strain ATCC BAA-921 / DSM 16994 / JCM 11577 / YK-1)</name>
    <dbReference type="NCBI Taxonomy" id="709032"/>
    <lineage>
        <taxon>Bacteria</taxon>
        <taxon>Pseudomonadati</taxon>
        <taxon>Campylobacterota</taxon>
        <taxon>Epsilonproteobacteria</taxon>
        <taxon>Campylobacterales</taxon>
        <taxon>Sulfurimonadaceae</taxon>
        <taxon>Sulfuricurvum</taxon>
    </lineage>
</organism>
<evidence type="ECO:0000256" key="2">
    <source>
        <dbReference type="ARBA" id="ARBA00022723"/>
    </source>
</evidence>
<dbReference type="KEGG" id="sku:Sulku_0850"/>
<evidence type="ECO:0000256" key="4">
    <source>
        <dbReference type="ARBA" id="ARBA00022964"/>
    </source>
</evidence>
<keyword evidence="2" id="KW-0479">Metal-binding</keyword>
<keyword evidence="9" id="KW-1185">Reference proteome</keyword>
<dbReference type="OrthoDB" id="9812472at2"/>
<dbReference type="Pfam" id="PF18331">
    <property type="entry name" value="PKHD_C"/>
    <property type="match status" value="1"/>
</dbReference>
<dbReference type="InterPro" id="IPR006620">
    <property type="entry name" value="Pro_4_hyd_alph"/>
</dbReference>
<evidence type="ECO:0000256" key="1">
    <source>
        <dbReference type="ARBA" id="ARBA00001961"/>
    </source>
</evidence>
<dbReference type="Proteomes" id="UP000008721">
    <property type="component" value="Chromosome"/>
</dbReference>
<evidence type="ECO:0000313" key="9">
    <source>
        <dbReference type="Proteomes" id="UP000008721"/>
    </source>
</evidence>
<dbReference type="GO" id="GO:0031418">
    <property type="term" value="F:L-ascorbic acid binding"/>
    <property type="evidence" value="ECO:0007669"/>
    <property type="project" value="UniProtKB-KW"/>
</dbReference>
<comment type="cofactor">
    <cofactor evidence="1">
        <name>L-ascorbate</name>
        <dbReference type="ChEBI" id="CHEBI:38290"/>
    </cofactor>
</comment>
<feature type="domain" description="Fe2OG dioxygenase" evidence="7">
    <location>
        <begin position="78"/>
        <end position="179"/>
    </location>
</feature>
<dbReference type="Pfam" id="PF13640">
    <property type="entry name" value="2OG-FeII_Oxy_3"/>
    <property type="match status" value="1"/>
</dbReference>
<dbReference type="EMBL" id="CP002355">
    <property type="protein sequence ID" value="ADR33516.1"/>
    <property type="molecule type" value="Genomic_DNA"/>
</dbReference>
<accession>E4U1Z8</accession>
<evidence type="ECO:0000259" key="7">
    <source>
        <dbReference type="PROSITE" id="PS51471"/>
    </source>
</evidence>
<keyword evidence="4" id="KW-0223">Dioxygenase</keyword>
<dbReference type="HOGENOM" id="CLU_106663_0_0_7"/>
<dbReference type="InterPro" id="IPR044862">
    <property type="entry name" value="Pro_4_hyd_alph_FE2OG_OXY"/>
</dbReference>
<proteinExistence type="inferred from homology"/>
<dbReference type="Gene3D" id="2.60.120.620">
    <property type="entry name" value="q2cbj1_9rhob like domain"/>
    <property type="match status" value="1"/>
</dbReference>
<evidence type="ECO:0000256" key="5">
    <source>
        <dbReference type="ARBA" id="ARBA00023002"/>
    </source>
</evidence>
<evidence type="ECO:0000256" key="3">
    <source>
        <dbReference type="ARBA" id="ARBA00022896"/>
    </source>
</evidence>
<dbReference type="InterPro" id="IPR023550">
    <property type="entry name" value="PKHD_hydroxylase"/>
</dbReference>
<evidence type="ECO:0000313" key="8">
    <source>
        <dbReference type="EMBL" id="ADR33516.1"/>
    </source>
</evidence>
<name>E4U1Z8_SULKY</name>
<protein>
    <submittedName>
        <fullName evidence="8">2OG-Fe(II) oxygenase</fullName>
    </submittedName>
</protein>
<dbReference type="GO" id="GO:0005506">
    <property type="term" value="F:iron ion binding"/>
    <property type="evidence" value="ECO:0007669"/>
    <property type="project" value="InterPro"/>
</dbReference>
<dbReference type="Gene3D" id="4.10.860.20">
    <property type="entry name" value="Rabenosyn, Rab binding domain"/>
    <property type="match status" value="1"/>
</dbReference>
<dbReference type="NCBIfam" id="NF003974">
    <property type="entry name" value="PRK05467.1-3"/>
    <property type="match status" value="1"/>
</dbReference>
<dbReference type="STRING" id="709032.Sulku_0850"/>
<sequence length="227" mass="25447">MLLHIPNVLTQEQVAQCREILTSSTWVDGNVTSGTQAAKAKNNLQLPEDSEAAIALQKIVLDALSNNALFFTAALPKKIFPPLFNCYTGKFNTFGNHVDNAVRTMRGGGKRVRSDLSFTLFFSDPEEYDGGELVIEDTFGSQVVKLPAGDLVLYPSSSVHRVEPVIRGARIACFTWLESMIRETDRRRLLFDLDMSIMAFRERLGDDEDTVKLTSIYHNLLRTWADT</sequence>
<evidence type="ECO:0000256" key="6">
    <source>
        <dbReference type="ARBA" id="ARBA00023004"/>
    </source>
</evidence>
<dbReference type="AlphaFoldDB" id="E4U1Z8"/>
<dbReference type="GO" id="GO:0006974">
    <property type="term" value="P:DNA damage response"/>
    <property type="evidence" value="ECO:0007669"/>
    <property type="project" value="TreeGrafter"/>
</dbReference>
<dbReference type="GO" id="GO:0016706">
    <property type="term" value="F:2-oxoglutarate-dependent dioxygenase activity"/>
    <property type="evidence" value="ECO:0007669"/>
    <property type="project" value="InterPro"/>
</dbReference>
<dbReference type="PANTHER" id="PTHR41536">
    <property type="entry name" value="PKHD-TYPE HYDROXYLASE YBIX"/>
    <property type="match status" value="1"/>
</dbReference>
<gene>
    <name evidence="8" type="ordered locus">Sulku_0850</name>
</gene>
<dbReference type="InterPro" id="IPR041097">
    <property type="entry name" value="PKHD_C"/>
</dbReference>
<reference evidence="8 9" key="1">
    <citation type="journal article" date="2012" name="Stand. Genomic Sci.">
        <title>Complete genome sequence of the sulfur compounds oxidizing chemolithoautotroph Sulfuricurvum kujiense type strain (YK-1(T)).</title>
        <authorList>
            <person name="Han C."/>
            <person name="Kotsyurbenko O."/>
            <person name="Chertkov O."/>
            <person name="Held B."/>
            <person name="Lapidus A."/>
            <person name="Nolan M."/>
            <person name="Lucas S."/>
            <person name="Hammon N."/>
            <person name="Deshpande S."/>
            <person name="Cheng J.F."/>
            <person name="Tapia R."/>
            <person name="Goodwin L.A."/>
            <person name="Pitluck S."/>
            <person name="Liolios K."/>
            <person name="Pagani I."/>
            <person name="Ivanova N."/>
            <person name="Mavromatis K."/>
            <person name="Mikhailova N."/>
            <person name="Pati A."/>
            <person name="Chen A."/>
            <person name="Palaniappan K."/>
            <person name="Land M."/>
            <person name="Hauser L."/>
            <person name="Chang Y.J."/>
            <person name="Jeffries C.D."/>
            <person name="Brambilla E.M."/>
            <person name="Rohde M."/>
            <person name="Spring S."/>
            <person name="Sikorski J."/>
            <person name="Goker M."/>
            <person name="Woyke T."/>
            <person name="Bristow J."/>
            <person name="Eisen J.A."/>
            <person name="Markowitz V."/>
            <person name="Hugenholtz P."/>
            <person name="Kyrpides N.C."/>
            <person name="Klenk H.P."/>
            <person name="Detter J.C."/>
        </authorList>
    </citation>
    <scope>NUCLEOTIDE SEQUENCE [LARGE SCALE GENOMIC DNA]</scope>
    <source>
        <strain evidence="9">ATCC BAA-921 / DSM 16994 / JCM 11577 / YK-1</strain>
    </source>
</reference>
<keyword evidence="5" id="KW-0560">Oxidoreductase</keyword>
<dbReference type="eggNOG" id="COG3128">
    <property type="taxonomic scope" value="Bacteria"/>
</dbReference>
<dbReference type="RefSeq" id="WP_013459713.1">
    <property type="nucleotide sequence ID" value="NC_014762.1"/>
</dbReference>
<keyword evidence="3" id="KW-0847">Vitamin C</keyword>
<dbReference type="HAMAP" id="MF_00657">
    <property type="entry name" value="Hydroxyl_YbiX"/>
    <property type="match status" value="1"/>
</dbReference>
<dbReference type="GO" id="GO:0006879">
    <property type="term" value="P:intracellular iron ion homeostasis"/>
    <property type="evidence" value="ECO:0007669"/>
    <property type="project" value="TreeGrafter"/>
</dbReference>
<dbReference type="InterPro" id="IPR005123">
    <property type="entry name" value="Oxoglu/Fe-dep_dioxygenase_dom"/>
</dbReference>
<dbReference type="SMART" id="SM00702">
    <property type="entry name" value="P4Hc"/>
    <property type="match status" value="1"/>
</dbReference>
<dbReference type="PROSITE" id="PS51471">
    <property type="entry name" value="FE2OG_OXY"/>
    <property type="match status" value="1"/>
</dbReference>